<reference evidence="12 13" key="2">
    <citation type="submission" date="2017-07" db="EMBL/GenBank/DDBJ databases">
        <title>Candidatus Dactylopiibacterium carminicum, a nitrogen-fixing symbiont of the cochineal insect Dactylopius coccus and Dactylopius opuntiae (Hemiptera: Coccoidea: Dactylopiidae).</title>
        <authorList>
            <person name="Vera A."/>
        </authorList>
    </citation>
    <scope>NUCLEOTIDE SEQUENCE [LARGE SCALE GENOMIC DNA]</scope>
    <source>
        <strain evidence="12 13">NFDCM</strain>
    </source>
</reference>
<comment type="catalytic activity">
    <reaction evidence="1">
        <text>inosine + phosphate = alpha-D-ribose 1-phosphate + hypoxanthine</text>
        <dbReference type="Rhea" id="RHEA:27646"/>
        <dbReference type="ChEBI" id="CHEBI:17368"/>
        <dbReference type="ChEBI" id="CHEBI:17596"/>
        <dbReference type="ChEBI" id="CHEBI:43474"/>
        <dbReference type="ChEBI" id="CHEBI:57720"/>
        <dbReference type="EC" id="2.4.2.1"/>
    </reaction>
    <physiologicalReaction direction="left-to-right" evidence="1">
        <dbReference type="Rhea" id="RHEA:27647"/>
    </physiologicalReaction>
</comment>
<comment type="catalytic activity">
    <reaction evidence="8">
        <text>adenosine + phosphate = alpha-D-ribose 1-phosphate + adenine</text>
        <dbReference type="Rhea" id="RHEA:27642"/>
        <dbReference type="ChEBI" id="CHEBI:16335"/>
        <dbReference type="ChEBI" id="CHEBI:16708"/>
        <dbReference type="ChEBI" id="CHEBI:43474"/>
        <dbReference type="ChEBI" id="CHEBI:57720"/>
        <dbReference type="EC" id="2.4.2.1"/>
    </reaction>
    <physiologicalReaction direction="left-to-right" evidence="8">
        <dbReference type="Rhea" id="RHEA:27643"/>
    </physiologicalReaction>
</comment>
<dbReference type="PANTHER" id="PTHR30616:SF2">
    <property type="entry name" value="PURINE NUCLEOSIDE PHOSPHORYLASE LACC1"/>
    <property type="match status" value="1"/>
</dbReference>
<dbReference type="EMBL" id="MDUX01000013">
    <property type="protein sequence ID" value="KAF7599828.1"/>
    <property type="molecule type" value="Genomic_DNA"/>
</dbReference>
<evidence type="ECO:0000256" key="1">
    <source>
        <dbReference type="ARBA" id="ARBA00000553"/>
    </source>
</evidence>
<dbReference type="InterPro" id="IPR003730">
    <property type="entry name" value="Cu_polyphenol_OxRdtase"/>
</dbReference>
<dbReference type="RefSeq" id="WP_095523994.1">
    <property type="nucleotide sequence ID" value="NZ_MDUX01000013.1"/>
</dbReference>
<dbReference type="PANTHER" id="PTHR30616">
    <property type="entry name" value="UNCHARACTERIZED PROTEIN YFIH"/>
    <property type="match status" value="1"/>
</dbReference>
<dbReference type="Gene3D" id="3.60.140.10">
    <property type="entry name" value="CNF1/YfiH-like putative cysteine hydrolases"/>
    <property type="match status" value="1"/>
</dbReference>
<accession>A0A272EV02</accession>
<proteinExistence type="inferred from homology"/>
<keyword evidence="6" id="KW-0862">Zinc</keyword>
<protein>
    <recommendedName>
        <fullName evidence="10">Purine nucleoside phosphorylase</fullName>
    </recommendedName>
</protein>
<comment type="catalytic activity">
    <reaction evidence="9">
        <text>S-methyl-5'-thioadenosine + phosphate = 5-(methylsulfanyl)-alpha-D-ribose 1-phosphate + adenine</text>
        <dbReference type="Rhea" id="RHEA:11852"/>
        <dbReference type="ChEBI" id="CHEBI:16708"/>
        <dbReference type="ChEBI" id="CHEBI:17509"/>
        <dbReference type="ChEBI" id="CHEBI:43474"/>
        <dbReference type="ChEBI" id="CHEBI:58533"/>
        <dbReference type="EC" id="2.4.2.28"/>
    </reaction>
    <physiologicalReaction direction="left-to-right" evidence="9">
        <dbReference type="Rhea" id="RHEA:11853"/>
    </physiologicalReaction>
</comment>
<comment type="caution">
    <text evidence="12">The sequence shown here is derived from an EMBL/GenBank/DDBJ whole genome shotgun (WGS) entry which is preliminary data.</text>
</comment>
<gene>
    <name evidence="11" type="ORF">BGI27_05755</name>
    <name evidence="12" type="ORF">CGU29_05760</name>
</gene>
<evidence type="ECO:0000313" key="12">
    <source>
        <dbReference type="EMBL" id="PAS93939.1"/>
    </source>
</evidence>
<sequence>MPESLELILPDWPAPRHVRACFSTRVGGVSQGRYAALNLATHVGDDPQSVQQNRARLQAHLPAGPCWLEQVHGATVVDATHAANGARADGAISRQAGVVCAVMTADCLPVLFCTADGRAVGAAHAGWRGLAAGVLENTLTALQAAPTGVMAWLGPAISQTAFEVGTEVREAFVGRLPAAAEAFVATGPGKWHADLYLLARQRLRAAGVSQIFGGGLCTYSDSRRFFSARRDGTQSGRMAGLVWIDA</sequence>
<dbReference type="EMBL" id="NMRN01000011">
    <property type="protein sequence ID" value="PAS93939.1"/>
    <property type="molecule type" value="Genomic_DNA"/>
</dbReference>
<evidence type="ECO:0000256" key="9">
    <source>
        <dbReference type="ARBA" id="ARBA00049893"/>
    </source>
</evidence>
<dbReference type="AlphaFoldDB" id="A0A272EV02"/>
<evidence type="ECO:0000313" key="14">
    <source>
        <dbReference type="Proteomes" id="UP000623509"/>
    </source>
</evidence>
<evidence type="ECO:0000256" key="7">
    <source>
        <dbReference type="ARBA" id="ARBA00047989"/>
    </source>
</evidence>
<evidence type="ECO:0000256" key="2">
    <source>
        <dbReference type="ARBA" id="ARBA00007353"/>
    </source>
</evidence>
<dbReference type="CDD" id="cd16833">
    <property type="entry name" value="YfiH"/>
    <property type="match status" value="1"/>
</dbReference>
<organism evidence="12 13">
    <name type="scientific">Candidatus Dactylopiibacterium carminicum</name>
    <dbReference type="NCBI Taxonomy" id="857335"/>
    <lineage>
        <taxon>Bacteria</taxon>
        <taxon>Pseudomonadati</taxon>
        <taxon>Pseudomonadota</taxon>
        <taxon>Betaproteobacteria</taxon>
        <taxon>Rhodocyclales</taxon>
        <taxon>Rhodocyclaceae</taxon>
        <taxon>Candidatus Dactylopiibacterium</taxon>
    </lineage>
</organism>
<keyword evidence="14" id="KW-1185">Reference proteome</keyword>
<evidence type="ECO:0000256" key="4">
    <source>
        <dbReference type="ARBA" id="ARBA00022723"/>
    </source>
</evidence>
<evidence type="ECO:0000313" key="13">
    <source>
        <dbReference type="Proteomes" id="UP000216107"/>
    </source>
</evidence>
<dbReference type="Proteomes" id="UP000216107">
    <property type="component" value="Unassembled WGS sequence"/>
</dbReference>
<keyword evidence="3" id="KW-0808">Transferase</keyword>
<reference evidence="11 14" key="1">
    <citation type="submission" date="2016-08" db="EMBL/GenBank/DDBJ databases">
        <title>Candidatus Dactylopiibacterium carminicum genome sequence.</title>
        <authorList>
            <person name="Ramirez-Puebla S.T."/>
            <person name="Ormeno-Orrillo E."/>
            <person name="Vera-Ponce De Leon A."/>
            <person name="Luis L."/>
            <person name="Sanchez-Flores A."/>
            <person name="Monica R."/>
            <person name="Martinez-Romero E."/>
        </authorList>
    </citation>
    <scope>NUCLEOTIDE SEQUENCE [LARGE SCALE GENOMIC DNA]</scope>
    <source>
        <strain evidence="11">END1</strain>
    </source>
</reference>
<dbReference type="GO" id="GO:0016787">
    <property type="term" value="F:hydrolase activity"/>
    <property type="evidence" value="ECO:0007669"/>
    <property type="project" value="UniProtKB-KW"/>
</dbReference>
<evidence type="ECO:0000256" key="6">
    <source>
        <dbReference type="ARBA" id="ARBA00022833"/>
    </source>
</evidence>
<dbReference type="Pfam" id="PF02578">
    <property type="entry name" value="Cu-oxidase_4"/>
    <property type="match status" value="1"/>
</dbReference>
<dbReference type="GO" id="GO:0005507">
    <property type="term" value="F:copper ion binding"/>
    <property type="evidence" value="ECO:0007669"/>
    <property type="project" value="TreeGrafter"/>
</dbReference>
<dbReference type="NCBIfam" id="TIGR00726">
    <property type="entry name" value="peptidoglycan editing factor PgeF"/>
    <property type="match status" value="1"/>
</dbReference>
<dbReference type="InterPro" id="IPR011324">
    <property type="entry name" value="Cytotoxic_necrot_fac-like_cat"/>
</dbReference>
<dbReference type="SUPFAM" id="SSF64438">
    <property type="entry name" value="CNF1/YfiH-like putative cysteine hydrolases"/>
    <property type="match status" value="1"/>
</dbReference>
<comment type="similarity">
    <text evidence="2 10">Belongs to the purine nucleoside phosphorylase YfiH/LACC1 family.</text>
</comment>
<evidence type="ECO:0000256" key="10">
    <source>
        <dbReference type="RuleBase" id="RU361274"/>
    </source>
</evidence>
<evidence type="ECO:0000313" key="11">
    <source>
        <dbReference type="EMBL" id="KAF7599828.1"/>
    </source>
</evidence>
<evidence type="ECO:0000256" key="3">
    <source>
        <dbReference type="ARBA" id="ARBA00022679"/>
    </source>
</evidence>
<evidence type="ECO:0000256" key="5">
    <source>
        <dbReference type="ARBA" id="ARBA00022801"/>
    </source>
</evidence>
<comment type="catalytic activity">
    <reaction evidence="7">
        <text>adenosine + H2O + H(+) = inosine + NH4(+)</text>
        <dbReference type="Rhea" id="RHEA:24408"/>
        <dbReference type="ChEBI" id="CHEBI:15377"/>
        <dbReference type="ChEBI" id="CHEBI:15378"/>
        <dbReference type="ChEBI" id="CHEBI:16335"/>
        <dbReference type="ChEBI" id="CHEBI:17596"/>
        <dbReference type="ChEBI" id="CHEBI:28938"/>
        <dbReference type="EC" id="3.5.4.4"/>
    </reaction>
    <physiologicalReaction direction="left-to-right" evidence="7">
        <dbReference type="Rhea" id="RHEA:24409"/>
    </physiologicalReaction>
</comment>
<dbReference type="GO" id="GO:0017061">
    <property type="term" value="F:S-methyl-5-thioadenosine phosphorylase activity"/>
    <property type="evidence" value="ECO:0007669"/>
    <property type="project" value="UniProtKB-EC"/>
</dbReference>
<dbReference type="OrthoDB" id="4279at2"/>
<dbReference type="Proteomes" id="UP000623509">
    <property type="component" value="Unassembled WGS sequence"/>
</dbReference>
<evidence type="ECO:0000256" key="8">
    <source>
        <dbReference type="ARBA" id="ARBA00048968"/>
    </source>
</evidence>
<keyword evidence="5" id="KW-0378">Hydrolase</keyword>
<name>A0A272EV02_9RHOO</name>
<keyword evidence="4" id="KW-0479">Metal-binding</keyword>
<dbReference type="InterPro" id="IPR038371">
    <property type="entry name" value="Cu_polyphenol_OxRdtase_sf"/>
</dbReference>